<dbReference type="KEGG" id="abs:AZOBR_p330077"/>
<dbReference type="GO" id="GO:0005737">
    <property type="term" value="C:cytoplasm"/>
    <property type="evidence" value="ECO:0007669"/>
    <property type="project" value="UniProtKB-SubCell"/>
</dbReference>
<protein>
    <recommendedName>
        <fullName evidence="8">Hydroxylysine kinase</fullName>
        <ecNumber evidence="7">2.7.1.81</ecNumber>
    </recommendedName>
</protein>
<dbReference type="InterPro" id="IPR050249">
    <property type="entry name" value="Pseudomonas-type_ThrB"/>
</dbReference>
<dbReference type="PANTHER" id="PTHR21064:SF1">
    <property type="entry name" value="HYDROXYLYSINE KINASE"/>
    <property type="match status" value="1"/>
</dbReference>
<dbReference type="Proteomes" id="UP000007319">
    <property type="component" value="Plasmid AZOBR_p3"/>
</dbReference>
<evidence type="ECO:0000313" key="12">
    <source>
        <dbReference type="Proteomes" id="UP000007319"/>
    </source>
</evidence>
<feature type="compositionally biased region" description="Gly residues" evidence="9">
    <location>
        <begin position="281"/>
        <end position="293"/>
    </location>
</feature>
<feature type="region of interest" description="Disordered" evidence="9">
    <location>
        <begin position="260"/>
        <end position="405"/>
    </location>
</feature>
<dbReference type="Gene3D" id="3.90.1200.10">
    <property type="match status" value="1"/>
</dbReference>
<proteinExistence type="predicted"/>
<dbReference type="EMBL" id="HE577330">
    <property type="protein sequence ID" value="CCD02676.1"/>
    <property type="molecule type" value="Genomic_DNA"/>
</dbReference>
<gene>
    <name evidence="11" type="ORF">AZOBR_p330077</name>
</gene>
<evidence type="ECO:0000256" key="4">
    <source>
        <dbReference type="ARBA" id="ARBA00022777"/>
    </source>
</evidence>
<sequence>MTPAPTQGDVLTTAAPAISMEEAGAILQRWFGVAGTVRELSSERDRNFHIATPDGQGYVLKFTNPAEPQPVTSFQTGAMQHVADRDPALPVPRVVPTLDGEAQAIVHIDGSAMVLRLLTYLEGTPLHAAPPSPGLMRALGTTLARLDRALADYEHPGSERDLLWDISRTAGVADRLHYVTDDRRRRMVERFVARFIDEIAPRLPALRHQVIHNDLNPHNAVVDPIGHETVTGIIDFGDALRAPLVNDLATALAYHVTSGETPLRLGGRDDPRLQRRAAADGGRGGPAARSGGGPPRPDHRHHKLAGGRIPRQRRLHPAQRRTRLRRPGPADRRRGRHRPPPAPSRLPESVNRHDHDQRLRARLRRDPAGARARPDRSPREAARPGLPAVLRRPDPCRARRGLIPL</sequence>
<feature type="compositionally biased region" description="Basic residues" evidence="9">
    <location>
        <begin position="298"/>
        <end position="326"/>
    </location>
</feature>
<accession>A0A9P1JZG1</accession>
<evidence type="ECO:0000256" key="5">
    <source>
        <dbReference type="ARBA" id="ARBA00036820"/>
    </source>
</evidence>
<organism evidence="11 12">
    <name type="scientific">Azospirillum baldaniorum</name>
    <dbReference type="NCBI Taxonomy" id="1064539"/>
    <lineage>
        <taxon>Bacteria</taxon>
        <taxon>Pseudomonadati</taxon>
        <taxon>Pseudomonadota</taxon>
        <taxon>Alphaproteobacteria</taxon>
        <taxon>Rhodospirillales</taxon>
        <taxon>Azospirillaceae</taxon>
        <taxon>Azospirillum</taxon>
    </lineage>
</organism>
<keyword evidence="2" id="KW-0963">Cytoplasm</keyword>
<name>A0A9P1JZG1_9PROT</name>
<dbReference type="Pfam" id="PF01636">
    <property type="entry name" value="APH"/>
    <property type="match status" value="1"/>
</dbReference>
<evidence type="ECO:0000256" key="2">
    <source>
        <dbReference type="ARBA" id="ARBA00022490"/>
    </source>
</evidence>
<comment type="function">
    <text evidence="6">Catalyzes the GTP-dependent phosphorylation of 5-hydroxy-L-lysine.</text>
</comment>
<evidence type="ECO:0000256" key="1">
    <source>
        <dbReference type="ARBA" id="ARBA00004496"/>
    </source>
</evidence>
<dbReference type="SUPFAM" id="SSF56112">
    <property type="entry name" value="Protein kinase-like (PK-like)"/>
    <property type="match status" value="1"/>
</dbReference>
<evidence type="ECO:0000256" key="3">
    <source>
        <dbReference type="ARBA" id="ARBA00022679"/>
    </source>
</evidence>
<dbReference type="AlphaFoldDB" id="A0A9P1JZG1"/>
<feature type="compositionally biased region" description="Basic and acidic residues" evidence="9">
    <location>
        <begin position="350"/>
        <end position="382"/>
    </location>
</feature>
<comment type="subcellular location">
    <subcellularLocation>
        <location evidence="1">Cytoplasm</location>
    </subcellularLocation>
</comment>
<evidence type="ECO:0000256" key="8">
    <source>
        <dbReference type="ARBA" id="ARBA00040505"/>
    </source>
</evidence>
<keyword evidence="4" id="KW-0418">Kinase</keyword>
<dbReference type="EC" id="2.7.1.81" evidence="7"/>
<keyword evidence="11" id="KW-0614">Plasmid</keyword>
<dbReference type="InterPro" id="IPR011009">
    <property type="entry name" value="Kinase-like_dom_sf"/>
</dbReference>
<evidence type="ECO:0000259" key="10">
    <source>
        <dbReference type="Pfam" id="PF01636"/>
    </source>
</evidence>
<feature type="domain" description="Aminoglycoside phosphotransferase" evidence="10">
    <location>
        <begin position="37"/>
        <end position="262"/>
    </location>
</feature>
<dbReference type="InterPro" id="IPR002575">
    <property type="entry name" value="Aminoglycoside_PTrfase"/>
</dbReference>
<keyword evidence="12" id="KW-1185">Reference proteome</keyword>
<evidence type="ECO:0000256" key="6">
    <source>
        <dbReference type="ARBA" id="ARBA00037368"/>
    </source>
</evidence>
<dbReference type="PANTHER" id="PTHR21064">
    <property type="entry name" value="AMINOGLYCOSIDE PHOSPHOTRANSFERASE DOMAIN-CONTAINING PROTEIN-RELATED"/>
    <property type="match status" value="1"/>
</dbReference>
<comment type="catalytic activity">
    <reaction evidence="5">
        <text>(5R)-5-hydroxy-L-lysine + GTP = (5R)-5-phosphooxy-L-lysine + GDP + H(+)</text>
        <dbReference type="Rhea" id="RHEA:19049"/>
        <dbReference type="ChEBI" id="CHEBI:15378"/>
        <dbReference type="ChEBI" id="CHEBI:37565"/>
        <dbReference type="ChEBI" id="CHEBI:57882"/>
        <dbReference type="ChEBI" id="CHEBI:58189"/>
        <dbReference type="ChEBI" id="CHEBI:58357"/>
        <dbReference type="EC" id="2.7.1.81"/>
    </reaction>
</comment>
<reference evidence="11 12" key="1">
    <citation type="journal article" date="2011" name="PLoS Genet.">
        <title>Azospirillum genomes reveal transition of bacteria from aquatic to terrestrial environments.</title>
        <authorList>
            <person name="Wisniewski-Dye F."/>
            <person name="Borziak K."/>
            <person name="Khalsa-Moyers G."/>
            <person name="Alexandre G."/>
            <person name="Sukharnikov L.O."/>
            <person name="Wuichet K."/>
            <person name="Hurst G.B."/>
            <person name="McDonald W.H."/>
            <person name="Robertson J.S."/>
            <person name="Barbe V."/>
            <person name="Calteau A."/>
            <person name="Rouy Z."/>
            <person name="Mangenot S."/>
            <person name="Prigent-Combaret C."/>
            <person name="Normand P."/>
            <person name="Boyer M."/>
            <person name="Siguier P."/>
            <person name="Dessaux Y."/>
            <person name="Elmerich C."/>
            <person name="Condemine G."/>
            <person name="Krishnen G."/>
            <person name="Kennedy I."/>
            <person name="Paterson A.H."/>
            <person name="Gonzalez V."/>
            <person name="Mavingui P."/>
            <person name="Zhulin I.B."/>
        </authorList>
    </citation>
    <scope>NUCLEOTIDE SEQUENCE [LARGE SCALE GENOMIC DNA]</scope>
    <source>
        <strain evidence="11 12">Sp245</strain>
    </source>
</reference>
<dbReference type="RefSeq" id="WP_014199196.1">
    <property type="nucleotide sequence ID" value="NC_016595.1"/>
</dbReference>
<evidence type="ECO:0000313" key="11">
    <source>
        <dbReference type="EMBL" id="CCD02676.1"/>
    </source>
</evidence>
<evidence type="ECO:0000256" key="7">
    <source>
        <dbReference type="ARBA" id="ARBA00038873"/>
    </source>
</evidence>
<geneLocation type="plasmid" evidence="11 12">
    <name>AZOBR_p3</name>
</geneLocation>
<keyword evidence="3" id="KW-0808">Transferase</keyword>
<evidence type="ECO:0000256" key="9">
    <source>
        <dbReference type="SAM" id="MobiDB-lite"/>
    </source>
</evidence>
<dbReference type="GO" id="GO:0047992">
    <property type="term" value="F:hydroxylysine kinase activity"/>
    <property type="evidence" value="ECO:0007669"/>
    <property type="project" value="UniProtKB-EC"/>
</dbReference>